<feature type="binding site" evidence="4">
    <location>
        <position position="296"/>
    </location>
    <ligand>
        <name>S-adenosyl-L-methionine</name>
        <dbReference type="ChEBI" id="CHEBI:59789"/>
    </ligand>
</feature>
<feature type="binding site" evidence="4">
    <location>
        <position position="346"/>
    </location>
    <ligand>
        <name>S-adenosyl-L-methionine</name>
        <dbReference type="ChEBI" id="CHEBI:59789"/>
    </ligand>
</feature>
<dbReference type="Gene3D" id="2.40.50.1070">
    <property type="match status" value="1"/>
</dbReference>
<sequence>MKNEQIKPETYDVTIRAMEHRGSGRAVYWRENELGNKKKLRLTIPQTLPGEEVRVTVDRPDKKRWWTMPQEILTESPERVEPPCPHFVKCGGCVWQHWAYESQLAHKTESVKNGLEEQGFDPGRVKPAIGMKEPWHYRNKMEFTFSTDGKMGLHEQGNFRGIIPLETCLIAGNEMVDAAMIVSNWAKEFELPGYDKDAHTGLLRHLMVRQSFNTGEIMLGVFATASPDGELDRAVRELISRIERNAPQVKSVMWLENNDWADRAQSEETHCLFGRDYIYDEMAGYRFRLWFDTFFQTNPRQAEVLVDEALKLGKPEAHEKMIDLFCGVGTFSLPFASRVKALAGIEIVESSIASAKRNAEDNGLVNTTFLAKDARKGIDQMLEEFGHPELLMLDPPRSGAGGKVMRRIGRAKPDRIVYVSCNPDTFATDCKELEPFGYQLESVQPVDMFPHTFHVELVALLTRS</sequence>
<evidence type="ECO:0000313" key="6">
    <source>
        <dbReference type="EMBL" id="ADH98831.1"/>
    </source>
</evidence>
<feature type="binding site" evidence="4">
    <location>
        <position position="394"/>
    </location>
    <ligand>
        <name>S-adenosyl-L-methionine</name>
        <dbReference type="ChEBI" id="CHEBI:59789"/>
    </ligand>
</feature>
<keyword evidence="1 4" id="KW-0489">Methyltransferase</keyword>
<dbReference type="InterPro" id="IPR012340">
    <property type="entry name" value="NA-bd_OB-fold"/>
</dbReference>
<dbReference type="Pfam" id="PF05958">
    <property type="entry name" value="tRNA_U5-meth_tr"/>
    <property type="match status" value="1"/>
</dbReference>
<dbReference type="PANTHER" id="PTHR11061:SF30">
    <property type="entry name" value="TRNA (URACIL(54)-C(5))-METHYLTRANSFERASE"/>
    <property type="match status" value="1"/>
</dbReference>
<dbReference type="EMBL" id="CP001791">
    <property type="protein sequence ID" value="ADH98831.1"/>
    <property type="molecule type" value="Genomic_DNA"/>
</dbReference>
<keyword evidence="2 4" id="KW-0808">Transferase</keyword>
<dbReference type="InterPro" id="IPR029063">
    <property type="entry name" value="SAM-dependent_MTases_sf"/>
</dbReference>
<dbReference type="KEGG" id="bse:Bsel_1319"/>
<feature type="active site" evidence="5">
    <location>
        <position position="421"/>
    </location>
</feature>
<name>D6XSP5_BACIE</name>
<dbReference type="RefSeq" id="WP_013172255.1">
    <property type="nucleotide sequence ID" value="NC_014219.1"/>
</dbReference>
<dbReference type="GO" id="GO:0070475">
    <property type="term" value="P:rRNA base methylation"/>
    <property type="evidence" value="ECO:0007669"/>
    <property type="project" value="TreeGrafter"/>
</dbReference>
<protein>
    <submittedName>
        <fullName evidence="6">RNA methyltransferase, TrmA family</fullName>
    </submittedName>
</protein>
<dbReference type="eggNOG" id="COG2265">
    <property type="taxonomic scope" value="Bacteria"/>
</dbReference>
<dbReference type="PANTHER" id="PTHR11061">
    <property type="entry name" value="RNA M5U METHYLTRANSFERASE"/>
    <property type="match status" value="1"/>
</dbReference>
<dbReference type="OrthoDB" id="9804590at2"/>
<dbReference type="CDD" id="cd02440">
    <property type="entry name" value="AdoMet_MTases"/>
    <property type="match status" value="1"/>
</dbReference>
<evidence type="ECO:0000256" key="1">
    <source>
        <dbReference type="ARBA" id="ARBA00022603"/>
    </source>
</evidence>
<dbReference type="NCBIfam" id="TIGR00479">
    <property type="entry name" value="rumA"/>
    <property type="match status" value="1"/>
</dbReference>
<keyword evidence="3 4" id="KW-0949">S-adenosyl-L-methionine</keyword>
<keyword evidence="7" id="KW-1185">Reference proteome</keyword>
<dbReference type="FunFam" id="3.40.50.150:FF:000009">
    <property type="entry name" value="23S rRNA (Uracil(1939)-C(5))-methyltransferase RlmD"/>
    <property type="match status" value="1"/>
</dbReference>
<dbReference type="GO" id="GO:0070041">
    <property type="term" value="F:rRNA (uridine-C5-)-methyltransferase activity"/>
    <property type="evidence" value="ECO:0007669"/>
    <property type="project" value="TreeGrafter"/>
</dbReference>
<dbReference type="Proteomes" id="UP000000271">
    <property type="component" value="Chromosome"/>
</dbReference>
<dbReference type="Gene3D" id="3.40.50.150">
    <property type="entry name" value="Vaccinia Virus protein VP39"/>
    <property type="match status" value="1"/>
</dbReference>
<proteinExistence type="inferred from homology"/>
<evidence type="ECO:0000313" key="7">
    <source>
        <dbReference type="Proteomes" id="UP000000271"/>
    </source>
</evidence>
<dbReference type="STRING" id="439292.Bsel_1319"/>
<organism evidence="6 7">
    <name type="scientific">Bacillus selenitireducens (strain ATCC 700615 / DSM 15326 / MLS10)</name>
    <dbReference type="NCBI Taxonomy" id="439292"/>
    <lineage>
        <taxon>Bacteria</taxon>
        <taxon>Bacillati</taxon>
        <taxon>Bacillota</taxon>
        <taxon>Bacilli</taxon>
        <taxon>Bacillales</taxon>
        <taxon>Bacillaceae</taxon>
        <taxon>Salisediminibacterium</taxon>
    </lineage>
</organism>
<feature type="binding site" evidence="4">
    <location>
        <position position="325"/>
    </location>
    <ligand>
        <name>S-adenosyl-L-methionine</name>
        <dbReference type="ChEBI" id="CHEBI:59789"/>
    </ligand>
</feature>
<accession>D6XSP5</accession>
<dbReference type="HOGENOM" id="CLU_014689_7_0_9"/>
<dbReference type="Gene3D" id="2.40.50.140">
    <property type="entry name" value="Nucleic acid-binding proteins"/>
    <property type="match status" value="1"/>
</dbReference>
<gene>
    <name evidence="6" type="ordered locus">Bsel_1319</name>
</gene>
<evidence type="ECO:0000256" key="2">
    <source>
        <dbReference type="ARBA" id="ARBA00022679"/>
    </source>
</evidence>
<reference evidence="6" key="1">
    <citation type="submission" date="2009-10" db="EMBL/GenBank/DDBJ databases">
        <title>Complete sequence of Bacillus selenitireducens MLS10.</title>
        <authorList>
            <consortium name="US DOE Joint Genome Institute"/>
            <person name="Lucas S."/>
            <person name="Copeland A."/>
            <person name="Lapidus A."/>
            <person name="Glavina del Rio T."/>
            <person name="Dalin E."/>
            <person name="Tice H."/>
            <person name="Bruce D."/>
            <person name="Goodwin L."/>
            <person name="Pitluck S."/>
            <person name="Sims D."/>
            <person name="Brettin T."/>
            <person name="Detter J.C."/>
            <person name="Han C."/>
            <person name="Larimer F."/>
            <person name="Land M."/>
            <person name="Hauser L."/>
            <person name="Kyrpides N."/>
            <person name="Ovchinnikova G."/>
            <person name="Stolz J."/>
        </authorList>
    </citation>
    <scope>NUCLEOTIDE SEQUENCE [LARGE SCALE GENOMIC DNA]</scope>
    <source>
        <strain evidence="6">MLS10</strain>
    </source>
</reference>
<comment type="similarity">
    <text evidence="4">Belongs to the class I-like SAM-binding methyltransferase superfamily. RNA M5U methyltransferase family.</text>
</comment>
<dbReference type="InterPro" id="IPR010280">
    <property type="entry name" value="U5_MeTrfase_fam"/>
</dbReference>
<dbReference type="InterPro" id="IPR030390">
    <property type="entry name" value="MeTrfase_TrmA_AS"/>
</dbReference>
<evidence type="ECO:0000256" key="5">
    <source>
        <dbReference type="PROSITE-ProRule" id="PRU10015"/>
    </source>
</evidence>
<feature type="active site" description="Nucleophile" evidence="4">
    <location>
        <position position="421"/>
    </location>
</feature>
<dbReference type="PROSITE" id="PS01230">
    <property type="entry name" value="TRMA_1"/>
    <property type="match status" value="1"/>
</dbReference>
<dbReference type="SUPFAM" id="SSF53335">
    <property type="entry name" value="S-adenosyl-L-methionine-dependent methyltransferases"/>
    <property type="match status" value="1"/>
</dbReference>
<dbReference type="PROSITE" id="PS51687">
    <property type="entry name" value="SAM_MT_RNA_M5U"/>
    <property type="match status" value="1"/>
</dbReference>
<evidence type="ECO:0000256" key="3">
    <source>
        <dbReference type="ARBA" id="ARBA00022691"/>
    </source>
</evidence>
<dbReference type="PROSITE" id="PS01231">
    <property type="entry name" value="TRMA_2"/>
    <property type="match status" value="1"/>
</dbReference>
<dbReference type="InterPro" id="IPR030391">
    <property type="entry name" value="MeTrfase_TrmA_CS"/>
</dbReference>
<dbReference type="AlphaFoldDB" id="D6XSP5"/>
<evidence type="ECO:0000256" key="4">
    <source>
        <dbReference type="PROSITE-ProRule" id="PRU01024"/>
    </source>
</evidence>